<dbReference type="EMBL" id="JAUEPT010000119">
    <property type="protein sequence ID" value="KAK0431231.1"/>
    <property type="molecule type" value="Genomic_DNA"/>
</dbReference>
<sequence length="126" mass="14566">MHGGLVRECAAVWGAYIELVGRNNHPAPHPSPGRHRVCDRHEQRSDYHFFNPLVFDPDRFIPQDRKGPTAAFGFGRRVFLGRYLVFAIASRCQLRRLFILKAGSLNRVMLITTSKMRTKEQENQFL</sequence>
<protein>
    <recommendedName>
        <fullName evidence="3">Cytochrome P450</fullName>
    </recommendedName>
</protein>
<dbReference type="SUPFAM" id="SSF48264">
    <property type="entry name" value="Cytochrome P450"/>
    <property type="match status" value="1"/>
</dbReference>
<name>A0AA39IWX7_9AGAR</name>
<comment type="caution">
    <text evidence="1">The sequence shown here is derived from an EMBL/GenBank/DDBJ whole genome shotgun (WGS) entry which is preliminary data.</text>
</comment>
<dbReference type="GO" id="GO:0005506">
    <property type="term" value="F:iron ion binding"/>
    <property type="evidence" value="ECO:0007669"/>
    <property type="project" value="InterPro"/>
</dbReference>
<organism evidence="1 2">
    <name type="scientific">Armillaria borealis</name>
    <dbReference type="NCBI Taxonomy" id="47425"/>
    <lineage>
        <taxon>Eukaryota</taxon>
        <taxon>Fungi</taxon>
        <taxon>Dikarya</taxon>
        <taxon>Basidiomycota</taxon>
        <taxon>Agaricomycotina</taxon>
        <taxon>Agaricomycetes</taxon>
        <taxon>Agaricomycetidae</taxon>
        <taxon>Agaricales</taxon>
        <taxon>Marasmiineae</taxon>
        <taxon>Physalacriaceae</taxon>
        <taxon>Armillaria</taxon>
    </lineage>
</organism>
<evidence type="ECO:0000313" key="2">
    <source>
        <dbReference type="Proteomes" id="UP001175226"/>
    </source>
</evidence>
<dbReference type="Proteomes" id="UP001175226">
    <property type="component" value="Unassembled WGS sequence"/>
</dbReference>
<evidence type="ECO:0000313" key="1">
    <source>
        <dbReference type="EMBL" id="KAK0431231.1"/>
    </source>
</evidence>
<dbReference type="GO" id="GO:0020037">
    <property type="term" value="F:heme binding"/>
    <property type="evidence" value="ECO:0007669"/>
    <property type="project" value="InterPro"/>
</dbReference>
<keyword evidence="2" id="KW-1185">Reference proteome</keyword>
<dbReference type="InterPro" id="IPR036396">
    <property type="entry name" value="Cyt_P450_sf"/>
</dbReference>
<reference evidence="1" key="1">
    <citation type="submission" date="2023-06" db="EMBL/GenBank/DDBJ databases">
        <authorList>
            <consortium name="Lawrence Berkeley National Laboratory"/>
            <person name="Ahrendt S."/>
            <person name="Sahu N."/>
            <person name="Indic B."/>
            <person name="Wong-Bajracharya J."/>
            <person name="Merenyi Z."/>
            <person name="Ke H.-M."/>
            <person name="Monk M."/>
            <person name="Kocsube S."/>
            <person name="Drula E."/>
            <person name="Lipzen A."/>
            <person name="Balint B."/>
            <person name="Henrissat B."/>
            <person name="Andreopoulos B."/>
            <person name="Martin F.M."/>
            <person name="Harder C.B."/>
            <person name="Rigling D."/>
            <person name="Ford K.L."/>
            <person name="Foster G.D."/>
            <person name="Pangilinan J."/>
            <person name="Papanicolaou A."/>
            <person name="Barry K."/>
            <person name="LaButti K."/>
            <person name="Viragh M."/>
            <person name="Koriabine M."/>
            <person name="Yan M."/>
            <person name="Riley R."/>
            <person name="Champramary S."/>
            <person name="Plett K.L."/>
            <person name="Tsai I.J."/>
            <person name="Slot J."/>
            <person name="Sipos G."/>
            <person name="Plett J."/>
            <person name="Nagy L.G."/>
            <person name="Grigoriev I.V."/>
        </authorList>
    </citation>
    <scope>NUCLEOTIDE SEQUENCE</scope>
    <source>
        <strain evidence="1">FPL87.14</strain>
    </source>
</reference>
<evidence type="ECO:0008006" key="3">
    <source>
        <dbReference type="Google" id="ProtNLM"/>
    </source>
</evidence>
<proteinExistence type="predicted"/>
<accession>A0AA39IWX7</accession>
<dbReference type="AlphaFoldDB" id="A0AA39IWX7"/>
<dbReference type="GO" id="GO:0004497">
    <property type="term" value="F:monooxygenase activity"/>
    <property type="evidence" value="ECO:0007669"/>
    <property type="project" value="InterPro"/>
</dbReference>
<dbReference type="GO" id="GO:0016705">
    <property type="term" value="F:oxidoreductase activity, acting on paired donors, with incorporation or reduction of molecular oxygen"/>
    <property type="evidence" value="ECO:0007669"/>
    <property type="project" value="InterPro"/>
</dbReference>
<gene>
    <name evidence="1" type="ORF">EV421DRAFT_1743290</name>
</gene>
<dbReference type="Gene3D" id="1.10.630.10">
    <property type="entry name" value="Cytochrome P450"/>
    <property type="match status" value="1"/>
</dbReference>